<dbReference type="EMBL" id="JANBPU010000388">
    <property type="protein sequence ID" value="KAJ1911988.1"/>
    <property type="molecule type" value="Genomic_DNA"/>
</dbReference>
<keyword evidence="2" id="KW-0472">Membrane</keyword>
<feature type="transmembrane region" description="Helical" evidence="2">
    <location>
        <begin position="153"/>
        <end position="174"/>
    </location>
</feature>
<dbReference type="AlphaFoldDB" id="A0A9W8DPF5"/>
<dbReference type="OrthoDB" id="10638650at2759"/>
<keyword evidence="4" id="KW-1185">Reference proteome</keyword>
<evidence type="ECO:0000256" key="1">
    <source>
        <dbReference type="SAM" id="MobiDB-lite"/>
    </source>
</evidence>
<proteinExistence type="predicted"/>
<accession>A0A9W8DPF5</accession>
<feature type="compositionally biased region" description="Low complexity" evidence="1">
    <location>
        <begin position="108"/>
        <end position="129"/>
    </location>
</feature>
<keyword evidence="2" id="KW-0812">Transmembrane</keyword>
<protein>
    <submittedName>
        <fullName evidence="3">Uncharacterized protein</fullName>
    </submittedName>
</protein>
<reference evidence="3" key="1">
    <citation type="submission" date="2022-07" db="EMBL/GenBank/DDBJ databases">
        <title>Phylogenomic reconstructions and comparative analyses of Kickxellomycotina fungi.</title>
        <authorList>
            <person name="Reynolds N.K."/>
            <person name="Stajich J.E."/>
            <person name="Barry K."/>
            <person name="Grigoriev I.V."/>
            <person name="Crous P."/>
            <person name="Smith M.E."/>
        </authorList>
    </citation>
    <scope>NUCLEOTIDE SEQUENCE</scope>
    <source>
        <strain evidence="3">NBRC 100468</strain>
    </source>
</reference>
<dbReference type="Proteomes" id="UP001150538">
    <property type="component" value="Unassembled WGS sequence"/>
</dbReference>
<comment type="caution">
    <text evidence="3">The sequence shown here is derived from an EMBL/GenBank/DDBJ whole genome shotgun (WGS) entry which is preliminary data.</text>
</comment>
<evidence type="ECO:0000313" key="4">
    <source>
        <dbReference type="Proteomes" id="UP001150538"/>
    </source>
</evidence>
<name>A0A9W8DPF5_9FUNG</name>
<gene>
    <name evidence="3" type="ORF">H4219_005762</name>
</gene>
<keyword evidence="2" id="KW-1133">Transmembrane helix</keyword>
<evidence type="ECO:0000256" key="2">
    <source>
        <dbReference type="SAM" id="Phobius"/>
    </source>
</evidence>
<feature type="region of interest" description="Disordered" evidence="1">
    <location>
        <begin position="104"/>
        <end position="131"/>
    </location>
</feature>
<evidence type="ECO:0000313" key="3">
    <source>
        <dbReference type="EMBL" id="KAJ1911988.1"/>
    </source>
</evidence>
<sequence>MRQIDLDMPETDNYSGPYNVTSLRVPAGTGSGGGGGSNIYEKILRIGEKISLTIRSKKSPLFYTSSGNNGSSISRASTMVNAMNAPMPSPEKLGNCYIPIPGGPNPNHPYSSNPSSNTGNTNTNTSNNGQVNPVSFTTSKHCKQVRRTIQRILLYPVEIILFRLPYIIVMLSMVDENAGYITNTLISIHGIFNFAIFLINPGLEEFWFWFNSTIFGRHAKLQAQPVKFKPGC</sequence>
<organism evidence="3 4">
    <name type="scientific">Mycoemilia scoparia</name>
    <dbReference type="NCBI Taxonomy" id="417184"/>
    <lineage>
        <taxon>Eukaryota</taxon>
        <taxon>Fungi</taxon>
        <taxon>Fungi incertae sedis</taxon>
        <taxon>Zoopagomycota</taxon>
        <taxon>Kickxellomycotina</taxon>
        <taxon>Kickxellomycetes</taxon>
        <taxon>Kickxellales</taxon>
        <taxon>Kickxellaceae</taxon>
        <taxon>Mycoemilia</taxon>
    </lineage>
</organism>